<feature type="domain" description="Aminoglycoside phosphotransferase" evidence="11">
    <location>
        <begin position="215"/>
        <end position="428"/>
    </location>
</feature>
<keyword evidence="4" id="KW-0963">Cytoplasm</keyword>
<dbReference type="InterPro" id="IPR003442">
    <property type="entry name" value="T6A_TsaE"/>
</dbReference>
<organism evidence="12 13">
    <name type="scientific">Sinorhizobium saheli</name>
    <dbReference type="NCBI Taxonomy" id="36856"/>
    <lineage>
        <taxon>Bacteria</taxon>
        <taxon>Pseudomonadati</taxon>
        <taxon>Pseudomonadota</taxon>
        <taxon>Alphaproteobacteria</taxon>
        <taxon>Hyphomicrobiales</taxon>
        <taxon>Rhizobiaceae</taxon>
        <taxon>Sinorhizobium/Ensifer group</taxon>
        <taxon>Sinorhizobium</taxon>
    </lineage>
</organism>
<dbReference type="NCBIfam" id="TIGR00150">
    <property type="entry name" value="T6A_YjeE"/>
    <property type="match status" value="1"/>
</dbReference>
<evidence type="ECO:0000256" key="3">
    <source>
        <dbReference type="ARBA" id="ARBA00019010"/>
    </source>
</evidence>
<dbReference type="Pfam" id="PF02367">
    <property type="entry name" value="TsaE"/>
    <property type="match status" value="1"/>
</dbReference>
<dbReference type="AlphaFoldDB" id="A0A178Y5Z9"/>
<keyword evidence="13" id="KW-1185">Reference proteome</keyword>
<dbReference type="SUPFAM" id="SSF52540">
    <property type="entry name" value="P-loop containing nucleoside triphosphate hydrolases"/>
    <property type="match status" value="1"/>
</dbReference>
<reference evidence="12 13" key="1">
    <citation type="submission" date="2015-11" db="EMBL/GenBank/DDBJ databases">
        <title>Ensifer anhuiense sp. nov., an effective nitrogen fixation bacterium with Glycine soja.</title>
        <authorList>
            <person name="Yan H."/>
            <person name="Chen W."/>
        </authorList>
    </citation>
    <scope>NUCLEOTIDE SEQUENCE [LARGE SCALE GENOMIC DNA]</scope>
    <source>
        <strain evidence="12 13">LMG 7837</strain>
    </source>
</reference>
<accession>A0A178Y5Z9</accession>
<dbReference type="InterPro" id="IPR011009">
    <property type="entry name" value="Kinase-like_dom_sf"/>
</dbReference>
<dbReference type="Gene3D" id="3.90.1200.10">
    <property type="match status" value="1"/>
</dbReference>
<dbReference type="PANTHER" id="PTHR33540:SF2">
    <property type="entry name" value="TRNA THREONYLCARBAMOYLADENOSINE BIOSYNTHESIS PROTEIN TSAE"/>
    <property type="match status" value="1"/>
</dbReference>
<evidence type="ECO:0000256" key="2">
    <source>
        <dbReference type="ARBA" id="ARBA00007599"/>
    </source>
</evidence>
<dbReference type="OrthoDB" id="9809275at2"/>
<keyword evidence="6" id="KW-0479">Metal-binding</keyword>
<comment type="caution">
    <text evidence="12">The sequence shown here is derived from an EMBL/GenBank/DDBJ whole genome shotgun (WGS) entry which is preliminary data.</text>
</comment>
<dbReference type="SUPFAM" id="SSF56112">
    <property type="entry name" value="Protein kinase-like (PK-like)"/>
    <property type="match status" value="1"/>
</dbReference>
<comment type="similarity">
    <text evidence="2">Belongs to the TsaE family.</text>
</comment>
<keyword evidence="5" id="KW-0819">tRNA processing</keyword>
<keyword evidence="8" id="KW-0067">ATP-binding</keyword>
<evidence type="ECO:0000256" key="5">
    <source>
        <dbReference type="ARBA" id="ARBA00022694"/>
    </source>
</evidence>
<evidence type="ECO:0000256" key="6">
    <source>
        <dbReference type="ARBA" id="ARBA00022723"/>
    </source>
</evidence>
<proteinExistence type="inferred from homology"/>
<dbReference type="Gene3D" id="3.40.50.300">
    <property type="entry name" value="P-loop containing nucleotide triphosphate hydrolases"/>
    <property type="match status" value="1"/>
</dbReference>
<dbReference type="GO" id="GO:0046872">
    <property type="term" value="F:metal ion binding"/>
    <property type="evidence" value="ECO:0007669"/>
    <property type="project" value="UniProtKB-KW"/>
</dbReference>
<dbReference type="InterPro" id="IPR002575">
    <property type="entry name" value="Aminoglycoside_PTrfase"/>
</dbReference>
<keyword evidence="7" id="KW-0547">Nucleotide-binding</keyword>
<evidence type="ECO:0000313" key="12">
    <source>
        <dbReference type="EMBL" id="OAP42836.1"/>
    </source>
</evidence>
<dbReference type="GO" id="GO:0005737">
    <property type="term" value="C:cytoplasm"/>
    <property type="evidence" value="ECO:0007669"/>
    <property type="project" value="UniProtKB-SubCell"/>
</dbReference>
<dbReference type="PIRSF" id="PIRSF036599">
    <property type="entry name" value="AtpPhos"/>
    <property type="match status" value="1"/>
</dbReference>
<dbReference type="InterPro" id="IPR012180">
    <property type="entry name" value="Bifunc_ATPase/PTrfase"/>
</dbReference>
<dbReference type="EMBL" id="LNQB01000082">
    <property type="protein sequence ID" value="OAP42836.1"/>
    <property type="molecule type" value="Genomic_DNA"/>
</dbReference>
<dbReference type="GO" id="GO:0002949">
    <property type="term" value="P:tRNA threonylcarbamoyladenosine modification"/>
    <property type="evidence" value="ECO:0007669"/>
    <property type="project" value="InterPro"/>
</dbReference>
<name>A0A178Y5Z9_SINSA</name>
<comment type="subcellular location">
    <subcellularLocation>
        <location evidence="1">Cytoplasm</location>
    </subcellularLocation>
</comment>
<dbReference type="Pfam" id="PF01636">
    <property type="entry name" value="APH"/>
    <property type="match status" value="1"/>
</dbReference>
<sequence length="504" mass="56049">MKSLELLLEDEAATIALGEDLALALKAGDCVALSGDLGAGKSTFARAFLRAMADDETLEVPSPTFTLVQSYELRIPVAHFDLYRLADASELYELGFDEALSDGICLVEWPEKAEEALPADRITLTFTHVGEGRRLMITAPDAAFGRISRSLAIRSFLAQAGLAGARRRHLSGDASIRAYERIRAGEGEPAKILMDAPKHTPGPILQDGKYYQQLAHIAEDVIPFVAVSELLRKRGFAAPAIYARDLDQGLLMIEDLGSEGILDPQGRPIAERYVESARLLARLHSEPAERDIPVAEGLVHHIPDFDRTAIKIETSLLIDWYLPWKRGRPASDAERDAYFAIWDRLVDILAAAEKNLVLRDYHSPNILWRADRSGLDRIGIIDFQDAMIGPAAYDLAALVQDARATIEPDLARRMMEAYIAERRAVRPFDEAAFSRDWHIMAAQRNCKLAGIWVRLKERDGKPGYMKHMPRTFAYLERALSHDVLTPLRDWCIKAGILASESATS</sequence>
<dbReference type="Gene3D" id="3.30.200.20">
    <property type="entry name" value="Phosphorylase Kinase, domain 1"/>
    <property type="match status" value="1"/>
</dbReference>
<gene>
    <name evidence="12" type="ORF">ATB98_25150</name>
</gene>
<dbReference type="Proteomes" id="UP000078507">
    <property type="component" value="Unassembled WGS sequence"/>
</dbReference>
<protein>
    <recommendedName>
        <fullName evidence="3">tRNA threonylcarbamoyladenosine biosynthesis protein TsaE</fullName>
    </recommendedName>
    <alternativeName>
        <fullName evidence="10">t(6)A37 threonylcarbamoyladenosine biosynthesis protein TsaE</fullName>
    </alternativeName>
</protein>
<evidence type="ECO:0000259" key="11">
    <source>
        <dbReference type="Pfam" id="PF01636"/>
    </source>
</evidence>
<dbReference type="InterPro" id="IPR027417">
    <property type="entry name" value="P-loop_NTPase"/>
</dbReference>
<evidence type="ECO:0000256" key="4">
    <source>
        <dbReference type="ARBA" id="ARBA00022490"/>
    </source>
</evidence>
<evidence type="ECO:0000256" key="9">
    <source>
        <dbReference type="ARBA" id="ARBA00022842"/>
    </source>
</evidence>
<evidence type="ECO:0000256" key="7">
    <source>
        <dbReference type="ARBA" id="ARBA00022741"/>
    </source>
</evidence>
<dbReference type="RefSeq" id="WP_066876467.1">
    <property type="nucleotide sequence ID" value="NZ_LNQB01000082.1"/>
</dbReference>
<evidence type="ECO:0000256" key="1">
    <source>
        <dbReference type="ARBA" id="ARBA00004496"/>
    </source>
</evidence>
<evidence type="ECO:0000313" key="13">
    <source>
        <dbReference type="Proteomes" id="UP000078507"/>
    </source>
</evidence>
<dbReference type="GO" id="GO:0005524">
    <property type="term" value="F:ATP binding"/>
    <property type="evidence" value="ECO:0007669"/>
    <property type="project" value="UniProtKB-KW"/>
</dbReference>
<keyword evidence="9" id="KW-0460">Magnesium</keyword>
<evidence type="ECO:0000256" key="10">
    <source>
        <dbReference type="ARBA" id="ARBA00032441"/>
    </source>
</evidence>
<evidence type="ECO:0000256" key="8">
    <source>
        <dbReference type="ARBA" id="ARBA00022840"/>
    </source>
</evidence>
<dbReference type="PANTHER" id="PTHR33540">
    <property type="entry name" value="TRNA THREONYLCARBAMOYLADENOSINE BIOSYNTHESIS PROTEIN TSAE"/>
    <property type="match status" value="1"/>
</dbReference>
<dbReference type="STRING" id="36856.ATB98_25150"/>